<evidence type="ECO:0000313" key="5">
    <source>
        <dbReference type="Proteomes" id="UP001301350"/>
    </source>
</evidence>
<name>A0AAV9IPT6_CYACA</name>
<accession>A0AAV9IPT6</accession>
<gene>
    <name evidence="4" type="ORF">CDCA_CDCA01G0013</name>
</gene>
<dbReference type="Gene3D" id="3.30.160.20">
    <property type="match status" value="1"/>
</dbReference>
<dbReference type="InterPro" id="IPR000352">
    <property type="entry name" value="Pep_chain_release_fac_I"/>
</dbReference>
<evidence type="ECO:0000256" key="1">
    <source>
        <dbReference type="ARBA" id="ARBA00010835"/>
    </source>
</evidence>
<keyword evidence="5" id="KW-1185">Reference proteome</keyword>
<dbReference type="Pfam" id="PF00472">
    <property type="entry name" value="RF-1"/>
    <property type="match status" value="1"/>
</dbReference>
<feature type="domain" description="Prokaryotic-type class I peptide chain release factors" evidence="3">
    <location>
        <begin position="372"/>
        <end position="388"/>
    </location>
</feature>
<evidence type="ECO:0000259" key="3">
    <source>
        <dbReference type="PROSITE" id="PS00745"/>
    </source>
</evidence>
<dbReference type="InterPro" id="IPR005139">
    <property type="entry name" value="PCRF"/>
</dbReference>
<dbReference type="Proteomes" id="UP001301350">
    <property type="component" value="Unassembled WGS sequence"/>
</dbReference>
<dbReference type="GO" id="GO:0005737">
    <property type="term" value="C:cytoplasm"/>
    <property type="evidence" value="ECO:0007669"/>
    <property type="project" value="InterPro"/>
</dbReference>
<dbReference type="HAMAP" id="MF_00094">
    <property type="entry name" value="Rel_fac_2"/>
    <property type="match status" value="1"/>
</dbReference>
<comment type="similarity">
    <text evidence="1">Belongs to the prokaryotic/mitochondrial release factor family.</text>
</comment>
<dbReference type="SUPFAM" id="SSF75620">
    <property type="entry name" value="Release factor"/>
    <property type="match status" value="1"/>
</dbReference>
<evidence type="ECO:0000256" key="2">
    <source>
        <dbReference type="ARBA" id="ARBA00022917"/>
    </source>
</evidence>
<sequence length="509" mass="55224">MWNKCASRHVLAFVGQVAGAPGRTTSPRLSRAAATPRPVRVRLGSAPAPGRSSRLGTAAAWRWRRRLGTAAALPPLLGAFRLVALHTDASAPQGTDSRTPLGRLRELLTTLQSRYAENVALAGVEERREAVARLEREANDASLWSDSRRARRVLSQLAQHKAILQRVSSWQAALEDAGVAAELAASAESAAATTGIGTATEETAAIVAEAQTALETAARDLDRFELERLFRGRYDNSGARITVQAGAGGTDAQDWAEMLLRMYTRWGERKFGTAAAGDNGSARLLRVVERSDGEEAGIKSATLEIDAPMAYGYLRLEKGTHRLVRQSPYNADAKRQTSFAGVEVIPILEEDDDDDDDSTHIPDKDLEVTTMRSGGAGGQNVNKVETAVRMVHLPTGIAVKCTVERSQAANKVLARKMLLSKLLVVREEQRVAQLSEIRGDAVDAAWGKQIRNYVMHPYKLVKDVRTNWSTSDVFGFLDGNEELDRCMESVSRADSVAAAAETASSMPRK</sequence>
<protein>
    <recommendedName>
        <fullName evidence="3">Prokaryotic-type class I peptide chain release factors domain-containing protein</fullName>
    </recommendedName>
</protein>
<dbReference type="EMBL" id="JANCYW010000001">
    <property type="protein sequence ID" value="KAK4533988.1"/>
    <property type="molecule type" value="Genomic_DNA"/>
</dbReference>
<dbReference type="Gene3D" id="1.20.58.410">
    <property type="entry name" value="Release factor"/>
    <property type="match status" value="1"/>
</dbReference>
<dbReference type="InterPro" id="IPR004374">
    <property type="entry name" value="PrfB"/>
</dbReference>
<dbReference type="AlphaFoldDB" id="A0AAV9IPT6"/>
<dbReference type="Pfam" id="PF03462">
    <property type="entry name" value="PCRF"/>
    <property type="match status" value="1"/>
</dbReference>
<dbReference type="GO" id="GO:0016149">
    <property type="term" value="F:translation release factor activity, codon specific"/>
    <property type="evidence" value="ECO:0007669"/>
    <property type="project" value="InterPro"/>
</dbReference>
<evidence type="ECO:0000313" key="4">
    <source>
        <dbReference type="EMBL" id="KAK4533988.1"/>
    </source>
</evidence>
<keyword evidence="2" id="KW-0648">Protein biosynthesis</keyword>
<proteinExistence type="inferred from homology"/>
<organism evidence="4 5">
    <name type="scientific">Cyanidium caldarium</name>
    <name type="common">Red alga</name>
    <dbReference type="NCBI Taxonomy" id="2771"/>
    <lineage>
        <taxon>Eukaryota</taxon>
        <taxon>Rhodophyta</taxon>
        <taxon>Bangiophyceae</taxon>
        <taxon>Cyanidiales</taxon>
        <taxon>Cyanidiaceae</taxon>
        <taxon>Cyanidium</taxon>
    </lineage>
</organism>
<dbReference type="Gene3D" id="3.30.70.1660">
    <property type="match status" value="1"/>
</dbReference>
<comment type="caution">
    <text evidence="4">The sequence shown here is derived from an EMBL/GenBank/DDBJ whole genome shotgun (WGS) entry which is preliminary data.</text>
</comment>
<dbReference type="InterPro" id="IPR045853">
    <property type="entry name" value="Pep_chain_release_fac_I_sf"/>
</dbReference>
<dbReference type="SMART" id="SM00937">
    <property type="entry name" value="PCRF"/>
    <property type="match status" value="1"/>
</dbReference>
<dbReference type="PANTHER" id="PTHR43116">
    <property type="entry name" value="PEPTIDE CHAIN RELEASE FACTOR 2"/>
    <property type="match status" value="1"/>
</dbReference>
<reference evidence="4 5" key="1">
    <citation type="submission" date="2022-07" db="EMBL/GenBank/DDBJ databases">
        <title>Genome-wide signatures of adaptation to extreme environments.</title>
        <authorList>
            <person name="Cho C.H."/>
            <person name="Yoon H.S."/>
        </authorList>
    </citation>
    <scope>NUCLEOTIDE SEQUENCE [LARGE SCALE GENOMIC DNA]</scope>
    <source>
        <strain evidence="4 5">DBV 063 E5</strain>
    </source>
</reference>
<dbReference type="PROSITE" id="PS00745">
    <property type="entry name" value="RF_PROK_I"/>
    <property type="match status" value="1"/>
</dbReference>
<dbReference type="PANTHER" id="PTHR43116:SF3">
    <property type="entry name" value="CLASS I PEPTIDE CHAIN RELEASE FACTOR"/>
    <property type="match status" value="1"/>
</dbReference>